<dbReference type="InterPro" id="IPR013786">
    <property type="entry name" value="AcylCoA_DH/ox_N"/>
</dbReference>
<name>A0ABV9FPE3_9NOCA</name>
<dbReference type="EMBL" id="JBHSFO010000003">
    <property type="protein sequence ID" value="MFC4603702.1"/>
    <property type="molecule type" value="Genomic_DNA"/>
</dbReference>
<dbReference type="GO" id="GO:0016491">
    <property type="term" value="F:oxidoreductase activity"/>
    <property type="evidence" value="ECO:0007669"/>
    <property type="project" value="UniProtKB-KW"/>
</dbReference>
<comment type="caution">
    <text evidence="8">The sequence shown here is derived from an EMBL/GenBank/DDBJ whole genome shotgun (WGS) entry which is preliminary data.</text>
</comment>
<comment type="cofactor">
    <cofactor evidence="1">
        <name>FAD</name>
        <dbReference type="ChEBI" id="CHEBI:57692"/>
    </cofactor>
</comment>
<dbReference type="CDD" id="cd00567">
    <property type="entry name" value="ACAD"/>
    <property type="match status" value="1"/>
</dbReference>
<feature type="domain" description="Acyl-CoA dehydrogenase/oxidase N-terminal" evidence="7">
    <location>
        <begin position="11"/>
        <end position="124"/>
    </location>
</feature>
<protein>
    <submittedName>
        <fullName evidence="8">Acyl-CoA dehydrogenase family protein</fullName>
        <ecNumber evidence="8">1.-.-.-</ecNumber>
    </submittedName>
</protein>
<gene>
    <name evidence="8" type="ORF">ACFO6S_08425</name>
</gene>
<dbReference type="EC" id="1.-.-.-" evidence="8"/>
<dbReference type="SUPFAM" id="SSF56645">
    <property type="entry name" value="Acyl-CoA dehydrogenase NM domain-like"/>
    <property type="match status" value="1"/>
</dbReference>
<dbReference type="InterPro" id="IPR036250">
    <property type="entry name" value="AcylCo_DH-like_C"/>
</dbReference>
<keyword evidence="9" id="KW-1185">Reference proteome</keyword>
<evidence type="ECO:0000259" key="6">
    <source>
        <dbReference type="Pfam" id="PF00441"/>
    </source>
</evidence>
<feature type="domain" description="Acyl-CoA dehydrogenase/oxidase C-terminal" evidence="6">
    <location>
        <begin position="238"/>
        <end position="353"/>
    </location>
</feature>
<evidence type="ECO:0000256" key="3">
    <source>
        <dbReference type="ARBA" id="ARBA00022630"/>
    </source>
</evidence>
<dbReference type="Pfam" id="PF02771">
    <property type="entry name" value="Acyl-CoA_dh_N"/>
    <property type="match status" value="1"/>
</dbReference>
<evidence type="ECO:0000256" key="1">
    <source>
        <dbReference type="ARBA" id="ARBA00001974"/>
    </source>
</evidence>
<dbReference type="Proteomes" id="UP001595914">
    <property type="component" value="Unassembled WGS sequence"/>
</dbReference>
<evidence type="ECO:0000313" key="8">
    <source>
        <dbReference type="EMBL" id="MFC4603702.1"/>
    </source>
</evidence>
<dbReference type="InterPro" id="IPR009100">
    <property type="entry name" value="AcylCoA_DH/oxidase_NM_dom_sf"/>
</dbReference>
<keyword evidence="3" id="KW-0285">Flavoprotein</keyword>
<evidence type="ECO:0000259" key="7">
    <source>
        <dbReference type="Pfam" id="PF02771"/>
    </source>
</evidence>
<evidence type="ECO:0000256" key="2">
    <source>
        <dbReference type="ARBA" id="ARBA00009347"/>
    </source>
</evidence>
<proteinExistence type="inferred from homology"/>
<reference evidence="9" key="1">
    <citation type="journal article" date="2019" name="Int. J. Syst. Evol. Microbiol.">
        <title>The Global Catalogue of Microorganisms (GCM) 10K type strain sequencing project: providing services to taxonomists for standard genome sequencing and annotation.</title>
        <authorList>
            <consortium name="The Broad Institute Genomics Platform"/>
            <consortium name="The Broad Institute Genome Sequencing Center for Infectious Disease"/>
            <person name="Wu L."/>
            <person name="Ma J."/>
        </authorList>
    </citation>
    <scope>NUCLEOTIDE SEQUENCE [LARGE SCALE GENOMIC DNA]</scope>
    <source>
        <strain evidence="9">CCUG 54520</strain>
    </source>
</reference>
<dbReference type="Gene3D" id="1.10.540.10">
    <property type="entry name" value="Acyl-CoA dehydrogenase/oxidase, N-terminal domain"/>
    <property type="match status" value="1"/>
</dbReference>
<evidence type="ECO:0000256" key="4">
    <source>
        <dbReference type="ARBA" id="ARBA00022827"/>
    </source>
</evidence>
<sequence>MSAVAAVGAFTEEQLELRKTVQALLAKHATPTAVRAAADSELGYDAALWDLLCQQVGVAALAIPEEFGGIGATAVETHVVLEELGAVLAPTPMLGSVVLAAQAILASGDTDACERLLPGIAEGESIAALCWTDASGAWDTTGAGVTASASGDAYALTGASHFVLDGSYADVLVVAATIDGAVALFEVDPTQESVSRRRVPTMDTTRSLAVVEFAGASARLLTADGTAALERVREIACVALSAEQVGAAAKALEDTVEYSKSRVQFGRAIGSFQALKHRMADLYFQVETARSASYAAVRSLADGAPSVGVDAAVAKVYCSEALQAVAGDSIQLHGGIAITWEHDAQLFFKRAHGSAQLFGQPRAYLARMGSAAGLTA</sequence>
<evidence type="ECO:0000256" key="5">
    <source>
        <dbReference type="ARBA" id="ARBA00023002"/>
    </source>
</evidence>
<dbReference type="PANTHER" id="PTHR43884">
    <property type="entry name" value="ACYL-COA DEHYDROGENASE"/>
    <property type="match status" value="1"/>
</dbReference>
<dbReference type="InterPro" id="IPR009075">
    <property type="entry name" value="AcylCo_DH/oxidase_C"/>
</dbReference>
<keyword evidence="5 8" id="KW-0560">Oxidoreductase</keyword>
<dbReference type="Gene3D" id="1.20.140.10">
    <property type="entry name" value="Butyryl-CoA Dehydrogenase, subunit A, domain 3"/>
    <property type="match status" value="1"/>
</dbReference>
<dbReference type="InterPro" id="IPR046373">
    <property type="entry name" value="Acyl-CoA_Oxase/DH_mid-dom_sf"/>
</dbReference>
<dbReference type="Gene3D" id="2.40.110.10">
    <property type="entry name" value="Butyryl-CoA Dehydrogenase, subunit A, domain 2"/>
    <property type="match status" value="1"/>
</dbReference>
<keyword evidence="4" id="KW-0274">FAD</keyword>
<accession>A0ABV9FPE3</accession>
<dbReference type="InterPro" id="IPR037069">
    <property type="entry name" value="AcylCoA_DH/ox_N_sf"/>
</dbReference>
<dbReference type="RefSeq" id="WP_378415894.1">
    <property type="nucleotide sequence ID" value="NZ_JBHSFO010000003.1"/>
</dbReference>
<dbReference type="PANTHER" id="PTHR43884:SF20">
    <property type="entry name" value="ACYL-COA DEHYDROGENASE FADE28"/>
    <property type="match status" value="1"/>
</dbReference>
<dbReference type="Pfam" id="PF00441">
    <property type="entry name" value="Acyl-CoA_dh_1"/>
    <property type="match status" value="1"/>
</dbReference>
<organism evidence="8 9">
    <name type="scientific">Rhodococcus kronopolitis</name>
    <dbReference type="NCBI Taxonomy" id="1460226"/>
    <lineage>
        <taxon>Bacteria</taxon>
        <taxon>Bacillati</taxon>
        <taxon>Actinomycetota</taxon>
        <taxon>Actinomycetes</taxon>
        <taxon>Mycobacteriales</taxon>
        <taxon>Nocardiaceae</taxon>
        <taxon>Rhodococcus</taxon>
    </lineage>
</organism>
<dbReference type="SUPFAM" id="SSF47203">
    <property type="entry name" value="Acyl-CoA dehydrogenase C-terminal domain-like"/>
    <property type="match status" value="1"/>
</dbReference>
<comment type="similarity">
    <text evidence="2">Belongs to the acyl-CoA dehydrogenase family.</text>
</comment>
<evidence type="ECO:0000313" key="9">
    <source>
        <dbReference type="Proteomes" id="UP001595914"/>
    </source>
</evidence>